<gene>
    <name evidence="17" type="ORF">CL6EHI_191780</name>
</gene>
<dbReference type="InterPro" id="IPR027370">
    <property type="entry name" value="Znf-RING_euk"/>
</dbReference>
<accession>A0A5K1UPM0</accession>
<dbReference type="VEuPathDB" id="AmoebaDB:EHI5A_014380"/>
<keyword evidence="11" id="KW-0862">Zinc</keyword>
<dbReference type="GO" id="GO:0061630">
    <property type="term" value="F:ubiquitin protein ligase activity"/>
    <property type="evidence" value="ECO:0007669"/>
    <property type="project" value="UniProtKB-EC"/>
</dbReference>
<organism evidence="17 18">
    <name type="scientific">Entamoeba histolytica</name>
    <dbReference type="NCBI Taxonomy" id="5759"/>
    <lineage>
        <taxon>Eukaryota</taxon>
        <taxon>Amoebozoa</taxon>
        <taxon>Evosea</taxon>
        <taxon>Archamoebae</taxon>
        <taxon>Mastigamoebida</taxon>
        <taxon>Entamoebidae</taxon>
        <taxon>Entamoeba</taxon>
    </lineage>
</organism>
<dbReference type="SUPFAM" id="SSF57850">
    <property type="entry name" value="RING/U-box"/>
    <property type="match status" value="3"/>
</dbReference>
<evidence type="ECO:0000256" key="10">
    <source>
        <dbReference type="ARBA" id="ARBA00022786"/>
    </source>
</evidence>
<dbReference type="OMA" id="CPDMACR"/>
<dbReference type="EC" id="2.3.2.31" evidence="4"/>
<dbReference type="InterPro" id="IPR001841">
    <property type="entry name" value="Znf_RING"/>
</dbReference>
<protein>
    <recommendedName>
        <fullName evidence="4">RBR-type E3 ubiquitin transferase</fullName>
        <ecNumber evidence="4">2.3.2.31</ecNumber>
    </recommendedName>
</protein>
<dbReference type="Pfam" id="PF01485">
    <property type="entry name" value="IBR"/>
    <property type="match status" value="1"/>
</dbReference>
<comment type="catalytic activity">
    <reaction evidence="1">
        <text>[E2 ubiquitin-conjugating enzyme]-S-ubiquitinyl-L-cysteine + [acceptor protein]-L-lysine = [E2 ubiquitin-conjugating enzyme]-L-cysteine + [acceptor protein]-N(6)-ubiquitinyl-L-lysine.</text>
        <dbReference type="EC" id="2.3.2.31"/>
    </reaction>
</comment>
<proteinExistence type="predicted"/>
<dbReference type="PROSITE" id="PS50089">
    <property type="entry name" value="ZF_RING_2"/>
    <property type="match status" value="1"/>
</dbReference>
<keyword evidence="9 14" id="KW-0863">Zinc-finger</keyword>
<evidence type="ECO:0000256" key="2">
    <source>
        <dbReference type="ARBA" id="ARBA00004167"/>
    </source>
</evidence>
<evidence type="ECO:0000256" key="3">
    <source>
        <dbReference type="ARBA" id="ARBA00004906"/>
    </source>
</evidence>
<comment type="pathway">
    <text evidence="3">Protein modification; protein ubiquitination.</text>
</comment>
<keyword evidence="10" id="KW-0833">Ubl conjugation pathway</keyword>
<name>A0A5K1UPM0_ENTHI</name>
<dbReference type="Gene3D" id="1.20.120.1750">
    <property type="match status" value="1"/>
</dbReference>
<dbReference type="FunFam" id="1.20.120.1750:FF:000023">
    <property type="entry name" value="RBR-type E3 ubiquitin transferase"/>
    <property type="match status" value="1"/>
</dbReference>
<dbReference type="GO" id="GO:0031090">
    <property type="term" value="C:organelle membrane"/>
    <property type="evidence" value="ECO:0007669"/>
    <property type="project" value="UniProtKB-ARBA"/>
</dbReference>
<keyword evidence="12" id="KW-1133">Transmembrane helix</keyword>
<evidence type="ECO:0000256" key="11">
    <source>
        <dbReference type="ARBA" id="ARBA00022833"/>
    </source>
</evidence>
<evidence type="ECO:0000259" key="16">
    <source>
        <dbReference type="PROSITE" id="PS51873"/>
    </source>
</evidence>
<dbReference type="GO" id="GO:0005737">
    <property type="term" value="C:cytoplasm"/>
    <property type="evidence" value="ECO:0007669"/>
    <property type="project" value="UniProtKB-ARBA"/>
</dbReference>
<evidence type="ECO:0000256" key="7">
    <source>
        <dbReference type="ARBA" id="ARBA00022723"/>
    </source>
</evidence>
<dbReference type="Pfam" id="PF22191">
    <property type="entry name" value="IBR_1"/>
    <property type="match status" value="1"/>
</dbReference>
<comment type="subcellular location">
    <subcellularLocation>
        <location evidence="2">Membrane</location>
        <topology evidence="2">Single-pass membrane protein</topology>
    </subcellularLocation>
</comment>
<dbReference type="Pfam" id="PF13445">
    <property type="entry name" value="zf-RING_UBOX"/>
    <property type="match status" value="1"/>
</dbReference>
<evidence type="ECO:0000256" key="8">
    <source>
        <dbReference type="ARBA" id="ARBA00022737"/>
    </source>
</evidence>
<keyword evidence="7" id="KW-0479">Metal-binding</keyword>
<evidence type="ECO:0000259" key="15">
    <source>
        <dbReference type="PROSITE" id="PS50089"/>
    </source>
</evidence>
<dbReference type="FunFam" id="3.30.40.10:FF:000051">
    <property type="entry name" value="RBR-type E3 ubiquitin transferase"/>
    <property type="match status" value="1"/>
</dbReference>
<dbReference type="InterPro" id="IPR044066">
    <property type="entry name" value="TRIAD_supradom"/>
</dbReference>
<evidence type="ECO:0000313" key="18">
    <source>
        <dbReference type="Proteomes" id="UP000078387"/>
    </source>
</evidence>
<dbReference type="SMART" id="SM00184">
    <property type="entry name" value="RING"/>
    <property type="match status" value="2"/>
</dbReference>
<feature type="domain" description="RING-type" evidence="15">
    <location>
        <begin position="46"/>
        <end position="91"/>
    </location>
</feature>
<dbReference type="GO" id="GO:0008270">
    <property type="term" value="F:zinc ion binding"/>
    <property type="evidence" value="ECO:0007669"/>
    <property type="project" value="UniProtKB-KW"/>
</dbReference>
<comment type="caution">
    <text evidence="17">The sequence shown here is derived from an EMBL/GenBank/DDBJ whole genome shotgun (WGS) entry which is preliminary data.</text>
</comment>
<dbReference type="PROSITE" id="PS51873">
    <property type="entry name" value="TRIAD"/>
    <property type="match status" value="1"/>
</dbReference>
<evidence type="ECO:0000256" key="12">
    <source>
        <dbReference type="ARBA" id="ARBA00022989"/>
    </source>
</evidence>
<dbReference type="InterPro" id="IPR013083">
    <property type="entry name" value="Znf_RING/FYVE/PHD"/>
</dbReference>
<dbReference type="AlphaFoldDB" id="A0A5K1UPM0"/>
<feature type="domain" description="RING-type" evidence="16">
    <location>
        <begin position="42"/>
        <end position="252"/>
    </location>
</feature>
<dbReference type="EMBL" id="BDEQ01000001">
    <property type="protein sequence ID" value="GAT98812.1"/>
    <property type="molecule type" value="Genomic_DNA"/>
</dbReference>
<keyword evidence="8" id="KW-0677">Repeat</keyword>
<keyword evidence="13" id="KW-0472">Membrane</keyword>
<dbReference type="SMART" id="SM00647">
    <property type="entry name" value="IBR"/>
    <property type="match status" value="2"/>
</dbReference>
<keyword evidence="6" id="KW-0812">Transmembrane</keyword>
<evidence type="ECO:0000256" key="9">
    <source>
        <dbReference type="ARBA" id="ARBA00022771"/>
    </source>
</evidence>
<evidence type="ECO:0000256" key="6">
    <source>
        <dbReference type="ARBA" id="ARBA00022692"/>
    </source>
</evidence>
<dbReference type="Gene3D" id="3.30.40.10">
    <property type="entry name" value="Zinc/RING finger domain, C3HC4 (zinc finger)"/>
    <property type="match status" value="1"/>
</dbReference>
<keyword evidence="5" id="KW-0808">Transferase</keyword>
<evidence type="ECO:0000313" key="17">
    <source>
        <dbReference type="EMBL" id="GAT98812.1"/>
    </source>
</evidence>
<dbReference type="VEuPathDB" id="AmoebaDB:KM1_020980"/>
<dbReference type="InterPro" id="IPR017907">
    <property type="entry name" value="Znf_RING_CS"/>
</dbReference>
<dbReference type="VEuPathDB" id="AmoebaDB:EHI8A_187050"/>
<evidence type="ECO:0000256" key="5">
    <source>
        <dbReference type="ARBA" id="ARBA00022679"/>
    </source>
</evidence>
<reference evidence="17 18" key="1">
    <citation type="submission" date="2016-05" db="EMBL/GenBank/DDBJ databases">
        <title>First whole genome sequencing of Entamoeba histolytica HM1:IMSS-clone-6.</title>
        <authorList>
            <person name="Mukherjee Avik.K."/>
            <person name="Izumyama S."/>
            <person name="Nakada-Tsukui K."/>
            <person name="Nozaki T."/>
        </authorList>
    </citation>
    <scope>NUCLEOTIDE SEQUENCE [LARGE SCALE GENOMIC DNA]</scope>
    <source>
        <strain evidence="17 18">HM1:IMSS clone 6</strain>
    </source>
</reference>
<dbReference type="PROSITE" id="PS00518">
    <property type="entry name" value="ZF_RING_1"/>
    <property type="match status" value="1"/>
</dbReference>
<evidence type="ECO:0000256" key="1">
    <source>
        <dbReference type="ARBA" id="ARBA00001798"/>
    </source>
</evidence>
<dbReference type="PANTHER" id="PTHR11685">
    <property type="entry name" value="RBR FAMILY RING FINGER AND IBR DOMAIN-CONTAINING"/>
    <property type="match status" value="1"/>
</dbReference>
<dbReference type="GO" id="GO:0016567">
    <property type="term" value="P:protein ubiquitination"/>
    <property type="evidence" value="ECO:0007669"/>
    <property type="project" value="InterPro"/>
</dbReference>
<dbReference type="VEuPathDB" id="AmoebaDB:EHI7A_170180"/>
<sequence length="252" mass="29499">MQTNYPSIDFKLLLKSDIVTRKKLIKEYIDQRRMLLFYKRDDVVNCPICYNDVDQSFFYTNPRCGHSFCLSCVSEYANEKIKQANGPILCPEKDCNEEISYNDLINYGIISDPELLEQYNSTLTRIRIDNDPDTLYCIKCGTPMIGEPGITMVRCVKCDYCFCCKCNEQWHADCTCEQYQRWKRENGMGDDAFQVYVKKNTKLCPQCHSPIEKNGGCNHITCRCGFQFCWLCMQPYTKDHWRVNRSGCTQYS</sequence>
<evidence type="ECO:0000256" key="13">
    <source>
        <dbReference type="ARBA" id="ARBA00023136"/>
    </source>
</evidence>
<dbReference type="InterPro" id="IPR002867">
    <property type="entry name" value="IBR_dom"/>
</dbReference>
<dbReference type="InterPro" id="IPR031127">
    <property type="entry name" value="E3_UB_ligase_RBR"/>
</dbReference>
<dbReference type="VEuPathDB" id="AmoebaDB:EHI_191780"/>
<evidence type="ECO:0000256" key="14">
    <source>
        <dbReference type="PROSITE-ProRule" id="PRU00175"/>
    </source>
</evidence>
<dbReference type="Proteomes" id="UP000078387">
    <property type="component" value="Unassembled WGS sequence"/>
</dbReference>
<evidence type="ECO:0000256" key="4">
    <source>
        <dbReference type="ARBA" id="ARBA00012251"/>
    </source>
</evidence>